<dbReference type="NCBIfam" id="NF006367">
    <property type="entry name" value="PRK08591.1"/>
    <property type="match status" value="1"/>
</dbReference>
<evidence type="ECO:0000256" key="12">
    <source>
        <dbReference type="ARBA" id="ARBA00048600"/>
    </source>
</evidence>
<evidence type="ECO:0000256" key="6">
    <source>
        <dbReference type="ARBA" id="ARBA00022598"/>
    </source>
</evidence>
<evidence type="ECO:0000256" key="2">
    <source>
        <dbReference type="ARBA" id="ARBA00004956"/>
    </source>
</evidence>
<dbReference type="PANTHER" id="PTHR18866:SF33">
    <property type="entry name" value="METHYLCROTONOYL-COA CARBOXYLASE SUBUNIT ALPHA, MITOCHONDRIAL-RELATED"/>
    <property type="match status" value="1"/>
</dbReference>
<keyword evidence="7 13" id="KW-0547">Nucleotide-binding</keyword>
<dbReference type="SUPFAM" id="SSF52440">
    <property type="entry name" value="PreATP-grasp domain"/>
    <property type="match status" value="1"/>
</dbReference>
<dbReference type="RefSeq" id="WP_241711425.1">
    <property type="nucleotide sequence ID" value="NZ_JALBUF010000001.1"/>
</dbReference>
<feature type="domain" description="ATP-grasp" evidence="14">
    <location>
        <begin position="120"/>
        <end position="317"/>
    </location>
</feature>
<dbReference type="AlphaFoldDB" id="A0A9X1V5D4"/>
<evidence type="ECO:0000256" key="5">
    <source>
        <dbReference type="ARBA" id="ARBA00022516"/>
    </source>
</evidence>
<gene>
    <name evidence="16" type="primary">cfiB</name>
    <name evidence="16" type="ORF">MM817_00025</name>
</gene>
<accession>A0A9X1V5D4</accession>
<dbReference type="PROSITE" id="PS50975">
    <property type="entry name" value="ATP_GRASP"/>
    <property type="match status" value="1"/>
</dbReference>
<evidence type="ECO:0000256" key="11">
    <source>
        <dbReference type="ARBA" id="ARBA00023267"/>
    </source>
</evidence>
<dbReference type="PROSITE" id="PS00867">
    <property type="entry name" value="CPSASE_2"/>
    <property type="match status" value="1"/>
</dbReference>
<dbReference type="EMBL" id="JALBUF010000001">
    <property type="protein sequence ID" value="MCI0181791.1"/>
    <property type="molecule type" value="Genomic_DNA"/>
</dbReference>
<keyword evidence="8" id="KW-0276">Fatty acid metabolism</keyword>
<dbReference type="InterPro" id="IPR011054">
    <property type="entry name" value="Rudment_hybrid_motif"/>
</dbReference>
<organism evidence="16 17">
    <name type="scientific">Sulfoacidibacillus ferrooxidans</name>
    <dbReference type="NCBI Taxonomy" id="2005001"/>
    <lineage>
        <taxon>Bacteria</taxon>
        <taxon>Bacillati</taxon>
        <taxon>Bacillota</taxon>
        <taxon>Bacilli</taxon>
        <taxon>Bacillales</taxon>
        <taxon>Alicyclobacillaceae</taxon>
        <taxon>Sulfoacidibacillus</taxon>
    </lineage>
</organism>
<dbReference type="Pfam" id="PF02786">
    <property type="entry name" value="CPSase_L_D2"/>
    <property type="match status" value="1"/>
</dbReference>
<dbReference type="InterPro" id="IPR016185">
    <property type="entry name" value="PreATP-grasp_dom_sf"/>
</dbReference>
<keyword evidence="5" id="KW-0444">Lipid biosynthesis</keyword>
<keyword evidence="6 16" id="KW-0436">Ligase</keyword>
<evidence type="ECO:0000256" key="1">
    <source>
        <dbReference type="ARBA" id="ARBA00003761"/>
    </source>
</evidence>
<comment type="pathway">
    <text evidence="2">Lipid metabolism; malonyl-CoA biosynthesis; malonyl-CoA from acetyl-CoA: step 1/1.</text>
</comment>
<dbReference type="FunFam" id="3.30.470.20:FF:000028">
    <property type="entry name" value="Methylcrotonoyl-CoA carboxylase subunit alpha, mitochondrial"/>
    <property type="match status" value="1"/>
</dbReference>
<protein>
    <recommendedName>
        <fullName evidence="4">biotin carboxylase</fullName>
        <ecNumber evidence="4">6.3.4.14</ecNumber>
    </recommendedName>
</protein>
<dbReference type="SUPFAM" id="SSF56059">
    <property type="entry name" value="Glutathione synthetase ATP-binding domain-like"/>
    <property type="match status" value="1"/>
</dbReference>
<dbReference type="InterPro" id="IPR011764">
    <property type="entry name" value="Biotin_carboxylation_dom"/>
</dbReference>
<dbReference type="GO" id="GO:0004075">
    <property type="term" value="F:biotin carboxylase activity"/>
    <property type="evidence" value="ECO:0007669"/>
    <property type="project" value="UniProtKB-EC"/>
</dbReference>
<dbReference type="Pfam" id="PF00289">
    <property type="entry name" value="Biotin_carb_N"/>
    <property type="match status" value="1"/>
</dbReference>
<dbReference type="FunFam" id="3.40.50.20:FF:000010">
    <property type="entry name" value="Propionyl-CoA carboxylase subunit alpha"/>
    <property type="match status" value="1"/>
</dbReference>
<dbReference type="GO" id="GO:0005524">
    <property type="term" value="F:ATP binding"/>
    <property type="evidence" value="ECO:0007669"/>
    <property type="project" value="UniProtKB-UniRule"/>
</dbReference>
<keyword evidence="17" id="KW-1185">Reference proteome</keyword>
<dbReference type="GO" id="GO:0046872">
    <property type="term" value="F:metal ion binding"/>
    <property type="evidence" value="ECO:0007669"/>
    <property type="project" value="InterPro"/>
</dbReference>
<evidence type="ECO:0000256" key="4">
    <source>
        <dbReference type="ARBA" id="ARBA00013263"/>
    </source>
</evidence>
<evidence type="ECO:0000256" key="3">
    <source>
        <dbReference type="ARBA" id="ARBA00011750"/>
    </source>
</evidence>
<evidence type="ECO:0000256" key="10">
    <source>
        <dbReference type="ARBA" id="ARBA00023160"/>
    </source>
</evidence>
<comment type="function">
    <text evidence="1">This protein is a component of the acetyl coenzyme A carboxylase complex; first, biotin carboxylase catalyzes the carboxylation of the carrier protein and then the transcarboxylase transfers the carboxyl group to form malonyl-CoA.</text>
</comment>
<reference evidence="16" key="1">
    <citation type="submission" date="2022-03" db="EMBL/GenBank/DDBJ databases">
        <title>Draft Genome Sequence of Firmicute Strain S0AB, a Heterotrophic Iron/Sulfur-Oxidizing Extreme Acidophile.</title>
        <authorList>
            <person name="Vergara E."/>
            <person name="Pakostova E."/>
            <person name="Johnson D.B."/>
            <person name="Holmes D.S."/>
        </authorList>
    </citation>
    <scope>NUCLEOTIDE SEQUENCE</scope>
    <source>
        <strain evidence="16">S0AB</strain>
    </source>
</reference>
<dbReference type="InterPro" id="IPR005481">
    <property type="entry name" value="BC-like_N"/>
</dbReference>
<evidence type="ECO:0000256" key="13">
    <source>
        <dbReference type="PROSITE-ProRule" id="PRU00409"/>
    </source>
</evidence>
<dbReference type="InterPro" id="IPR005482">
    <property type="entry name" value="Biotin_COase_C"/>
</dbReference>
<proteinExistence type="predicted"/>
<dbReference type="PANTHER" id="PTHR18866">
    <property type="entry name" value="CARBOXYLASE:PYRUVATE/ACETYL-COA/PROPIONYL-COA CARBOXYLASE"/>
    <property type="match status" value="1"/>
</dbReference>
<evidence type="ECO:0000259" key="15">
    <source>
        <dbReference type="PROSITE" id="PS50979"/>
    </source>
</evidence>
<keyword evidence="9 13" id="KW-0067">ATP-binding</keyword>
<dbReference type="PROSITE" id="PS50979">
    <property type="entry name" value="BC"/>
    <property type="match status" value="1"/>
</dbReference>
<evidence type="ECO:0000256" key="9">
    <source>
        <dbReference type="ARBA" id="ARBA00022840"/>
    </source>
</evidence>
<dbReference type="Gene3D" id="3.30.470.20">
    <property type="entry name" value="ATP-grasp fold, B domain"/>
    <property type="match status" value="1"/>
</dbReference>
<dbReference type="PROSITE" id="PS00866">
    <property type="entry name" value="CPSASE_1"/>
    <property type="match status" value="1"/>
</dbReference>
<keyword evidence="11" id="KW-0092">Biotin</keyword>
<keyword evidence="10" id="KW-0275">Fatty acid biosynthesis</keyword>
<keyword evidence="10" id="KW-0443">Lipid metabolism</keyword>
<evidence type="ECO:0000256" key="8">
    <source>
        <dbReference type="ARBA" id="ARBA00022832"/>
    </source>
</evidence>
<dbReference type="InterPro" id="IPR005479">
    <property type="entry name" value="CPAse_ATP-bd"/>
</dbReference>
<evidence type="ECO:0000313" key="17">
    <source>
        <dbReference type="Proteomes" id="UP001139263"/>
    </source>
</evidence>
<comment type="catalytic activity">
    <reaction evidence="12">
        <text>N(6)-biotinyl-L-lysyl-[protein] + hydrogencarbonate + ATP = N(6)-carboxybiotinyl-L-lysyl-[protein] + ADP + phosphate + H(+)</text>
        <dbReference type="Rhea" id="RHEA:13501"/>
        <dbReference type="Rhea" id="RHEA-COMP:10505"/>
        <dbReference type="Rhea" id="RHEA-COMP:10506"/>
        <dbReference type="ChEBI" id="CHEBI:15378"/>
        <dbReference type="ChEBI" id="CHEBI:17544"/>
        <dbReference type="ChEBI" id="CHEBI:30616"/>
        <dbReference type="ChEBI" id="CHEBI:43474"/>
        <dbReference type="ChEBI" id="CHEBI:83144"/>
        <dbReference type="ChEBI" id="CHEBI:83145"/>
        <dbReference type="ChEBI" id="CHEBI:456216"/>
        <dbReference type="EC" id="6.3.4.14"/>
    </reaction>
</comment>
<dbReference type="InterPro" id="IPR011761">
    <property type="entry name" value="ATP-grasp"/>
</dbReference>
<evidence type="ECO:0000259" key="14">
    <source>
        <dbReference type="PROSITE" id="PS50975"/>
    </source>
</evidence>
<dbReference type="EC" id="6.3.4.14" evidence="4"/>
<dbReference type="Pfam" id="PF02785">
    <property type="entry name" value="Biotin_carb_C"/>
    <property type="match status" value="1"/>
</dbReference>
<sequence length="446" mass="48360">MFKKILIANRGEIACRIIRACHEMGIQAAVIYSEADANALHVQLADEAHLVGPSPVAQSYLQSAKIVEIAKACGADAIHPGYGLLSENASFASACIDAKLVFIGPSPDAIARMGSKVEARQVALEAGVPVVPGSPGAVADEDEAASMASSMGYPVMLKASAGGGGIGMVVAHDEAALRVAFASSSKRVLSYFGDGTMYIEKYIERPRHVEIQVLADQYGHAVHLGERECSIQRRHQKIVEESPSPVVDHALRERMGTAALALVHALHYTGVGTVEFLLDQVGNFYFLEMNTRLQVEHPVTEEVMGVDLVLWQLRVAMGEALDHRVMDRKPQGHAMECRICAEDPTRFFPSPGTITELHIPEGIGVRNEIGVRLGDTITPFYDPMFAKLIVYGTDRLDARNKMIHALAAYQVAGIKTNIPLLQRVLENDAFAQGDTNTAFIHEQFGL</sequence>
<feature type="domain" description="Biotin carboxylation" evidence="15">
    <location>
        <begin position="1"/>
        <end position="445"/>
    </location>
</feature>
<comment type="subunit">
    <text evidence="3">Acetyl-CoA carboxylase is a heterohexamer of biotin carboxyl carrier protein, biotin carboxylase and the two subunits of carboxyl transferase in a 2:2 complex.</text>
</comment>
<dbReference type="GO" id="GO:0006633">
    <property type="term" value="P:fatty acid biosynthetic process"/>
    <property type="evidence" value="ECO:0007669"/>
    <property type="project" value="UniProtKB-KW"/>
</dbReference>
<evidence type="ECO:0000256" key="7">
    <source>
        <dbReference type="ARBA" id="ARBA00022741"/>
    </source>
</evidence>
<name>A0A9X1V5D4_9BACL</name>
<evidence type="ECO:0000313" key="16">
    <source>
        <dbReference type="EMBL" id="MCI0181791.1"/>
    </source>
</evidence>
<dbReference type="SUPFAM" id="SSF51246">
    <property type="entry name" value="Rudiment single hybrid motif"/>
    <property type="match status" value="1"/>
</dbReference>
<dbReference type="InterPro" id="IPR050856">
    <property type="entry name" value="Biotin_carboxylase_complex"/>
</dbReference>
<comment type="caution">
    <text evidence="16">The sequence shown here is derived from an EMBL/GenBank/DDBJ whole genome shotgun (WGS) entry which is preliminary data.</text>
</comment>
<dbReference type="Proteomes" id="UP001139263">
    <property type="component" value="Unassembled WGS sequence"/>
</dbReference>
<dbReference type="SMART" id="SM00878">
    <property type="entry name" value="Biotin_carb_C"/>
    <property type="match status" value="1"/>
</dbReference>